<dbReference type="Pfam" id="PF01595">
    <property type="entry name" value="CNNM"/>
    <property type="match status" value="1"/>
</dbReference>
<accession>A0A3P3QQZ4</accession>
<dbReference type="EMBL" id="RRCF01000001">
    <property type="protein sequence ID" value="RRJ23475.1"/>
    <property type="molecule type" value="Genomic_DNA"/>
</dbReference>
<dbReference type="InterPro" id="IPR002550">
    <property type="entry name" value="CNNM"/>
</dbReference>
<feature type="domain" description="CNNM transmembrane" evidence="11">
    <location>
        <begin position="1"/>
        <end position="196"/>
    </location>
</feature>
<gene>
    <name evidence="12" type="ORF">EIK76_05250</name>
</gene>
<dbReference type="CDD" id="cd04590">
    <property type="entry name" value="CBS_pair_CorC_HlyC_assoc"/>
    <property type="match status" value="1"/>
</dbReference>
<dbReference type="InterPro" id="IPR016169">
    <property type="entry name" value="FAD-bd_PCMH_sub2"/>
</dbReference>
<keyword evidence="2 8" id="KW-0812">Transmembrane</keyword>
<feature type="domain" description="CBS" evidence="10">
    <location>
        <begin position="215"/>
        <end position="276"/>
    </location>
</feature>
<dbReference type="InterPro" id="IPR046342">
    <property type="entry name" value="CBS_dom_sf"/>
</dbReference>
<dbReference type="SUPFAM" id="SSF54631">
    <property type="entry name" value="CBS-domain pair"/>
    <property type="match status" value="1"/>
</dbReference>
<keyword evidence="6 8" id="KW-0472">Membrane</keyword>
<name>A0A3P3QQZ4_9GAMM</name>
<evidence type="ECO:0000256" key="5">
    <source>
        <dbReference type="ARBA" id="ARBA00023122"/>
    </source>
</evidence>
<dbReference type="InterPro" id="IPR005170">
    <property type="entry name" value="Transptr-assoc_dom"/>
</dbReference>
<comment type="caution">
    <text evidence="12">The sequence shown here is derived from an EMBL/GenBank/DDBJ whole genome shotgun (WGS) entry which is preliminary data.</text>
</comment>
<evidence type="ECO:0000256" key="4">
    <source>
        <dbReference type="ARBA" id="ARBA00022989"/>
    </source>
</evidence>
<dbReference type="Gene3D" id="3.10.580.10">
    <property type="entry name" value="CBS-domain"/>
    <property type="match status" value="1"/>
</dbReference>
<dbReference type="Pfam" id="PF00571">
    <property type="entry name" value="CBS"/>
    <property type="match status" value="2"/>
</dbReference>
<dbReference type="AlphaFoldDB" id="A0A3P3QQZ4"/>
<dbReference type="PROSITE" id="PS51371">
    <property type="entry name" value="CBS"/>
    <property type="match status" value="2"/>
</dbReference>
<reference evidence="12 13" key="1">
    <citation type="submission" date="2018-11" db="EMBL/GenBank/DDBJ databases">
        <title>Draft genome analysis of Rheinheimera mesophila isolated from an industrial waste site.</title>
        <authorList>
            <person name="Yu Q."/>
            <person name="Qi Y."/>
            <person name="Zhang H."/>
            <person name="Lu Y."/>
            <person name="Pu J."/>
        </authorList>
    </citation>
    <scope>NUCLEOTIDE SEQUENCE [LARGE SCALE GENOMIC DNA]</scope>
    <source>
        <strain evidence="12 13">IITR13</strain>
    </source>
</reference>
<dbReference type="InterPro" id="IPR036318">
    <property type="entry name" value="FAD-bd_PCMH-like_sf"/>
</dbReference>
<dbReference type="InterPro" id="IPR000644">
    <property type="entry name" value="CBS_dom"/>
</dbReference>
<dbReference type="Pfam" id="PF03471">
    <property type="entry name" value="CorC_HlyC"/>
    <property type="match status" value="1"/>
</dbReference>
<dbReference type="PANTHER" id="PTHR22777:SF17">
    <property type="entry name" value="UPF0053 PROTEIN SLL0260"/>
    <property type="match status" value="1"/>
</dbReference>
<dbReference type="SMART" id="SM01091">
    <property type="entry name" value="CorC_HlyC"/>
    <property type="match status" value="1"/>
</dbReference>
<evidence type="ECO:0000313" key="12">
    <source>
        <dbReference type="EMBL" id="RRJ23475.1"/>
    </source>
</evidence>
<evidence type="ECO:0000256" key="9">
    <source>
        <dbReference type="SAM" id="Phobius"/>
    </source>
</evidence>
<evidence type="ECO:0000259" key="11">
    <source>
        <dbReference type="PROSITE" id="PS51846"/>
    </source>
</evidence>
<evidence type="ECO:0000313" key="13">
    <source>
        <dbReference type="Proteomes" id="UP000276260"/>
    </source>
</evidence>
<dbReference type="PROSITE" id="PS51846">
    <property type="entry name" value="CNNM"/>
    <property type="match status" value="1"/>
</dbReference>
<dbReference type="GO" id="GO:0005886">
    <property type="term" value="C:plasma membrane"/>
    <property type="evidence" value="ECO:0007669"/>
    <property type="project" value="TreeGrafter"/>
</dbReference>
<protein>
    <submittedName>
        <fullName evidence="12">HlyC/CorC family transporter</fullName>
    </submittedName>
</protein>
<dbReference type="PANTHER" id="PTHR22777">
    <property type="entry name" value="HEMOLYSIN-RELATED"/>
    <property type="match status" value="1"/>
</dbReference>
<dbReference type="InterPro" id="IPR044751">
    <property type="entry name" value="Ion_transp-like_CBS"/>
</dbReference>
<evidence type="ECO:0000256" key="8">
    <source>
        <dbReference type="PROSITE-ProRule" id="PRU01193"/>
    </source>
</evidence>
<keyword evidence="5 7" id="KW-0129">CBS domain</keyword>
<feature type="domain" description="CBS" evidence="10">
    <location>
        <begin position="279"/>
        <end position="338"/>
    </location>
</feature>
<keyword evidence="13" id="KW-1185">Reference proteome</keyword>
<dbReference type="GO" id="GO:0050660">
    <property type="term" value="F:flavin adenine dinucleotide binding"/>
    <property type="evidence" value="ECO:0007669"/>
    <property type="project" value="InterPro"/>
</dbReference>
<keyword evidence="4 8" id="KW-1133">Transmembrane helix</keyword>
<organism evidence="12 13">
    <name type="scientific">Rheinheimera mesophila</name>
    <dbReference type="NCBI Taxonomy" id="1547515"/>
    <lineage>
        <taxon>Bacteria</taxon>
        <taxon>Pseudomonadati</taxon>
        <taxon>Pseudomonadota</taxon>
        <taxon>Gammaproteobacteria</taxon>
        <taxon>Chromatiales</taxon>
        <taxon>Chromatiaceae</taxon>
        <taxon>Rheinheimera</taxon>
    </lineage>
</organism>
<evidence type="ECO:0000256" key="6">
    <source>
        <dbReference type="ARBA" id="ARBA00023136"/>
    </source>
</evidence>
<evidence type="ECO:0000256" key="2">
    <source>
        <dbReference type="ARBA" id="ARBA00022692"/>
    </source>
</evidence>
<feature type="transmembrane region" description="Helical" evidence="9">
    <location>
        <begin position="131"/>
        <end position="153"/>
    </location>
</feature>
<dbReference type="SUPFAM" id="SSF56176">
    <property type="entry name" value="FAD-binding/transporter-associated domain-like"/>
    <property type="match status" value="1"/>
</dbReference>
<dbReference type="Proteomes" id="UP000276260">
    <property type="component" value="Unassembled WGS sequence"/>
</dbReference>
<evidence type="ECO:0000256" key="7">
    <source>
        <dbReference type="PROSITE-ProRule" id="PRU00703"/>
    </source>
</evidence>
<sequence length="442" mass="48257">MEIFILVGLIVLNGIFAMSEIAIVTAKKSRLTALAQKGKSSAAIALKLSEDPTQFLSTVQIGITSIGILNGIFGESILAEPFALWLQSLGMPAEFSSIFATALVVVVVTYVSIVVGELVPKRIGQISAEAIACLMAKPMLLLALVTKPFVWLLSGSTHGLMRVFGFAHSTESNVTHEDIQAMLLEGSSSGVIEHNEHAMVKNVFRLDERSISSLMVPRSDIIFLDTAISMEDNLHRVMQSPHSRFPVCKQSADELIGIVSAKQLLAQSVAGQLSDLSSLVQPCHYVPDSLTGMELLEHFRTTARQVVFVVDEYGDLKGMVTLQDLMEALTGELNPDDGEDLMVVQRDDGSYLLDGLLPVIDLKDCLGLDELPEENQRNYQTLNGLLMLLMGKIPQTADKVLLNNWQLEIVDMDGKRVDKVLAVQLTAEQLAELKAATDEMHD</sequence>
<dbReference type="RefSeq" id="WP_046519986.1">
    <property type="nucleotide sequence ID" value="NZ_LAVS01000021.1"/>
</dbReference>
<evidence type="ECO:0000256" key="1">
    <source>
        <dbReference type="ARBA" id="ARBA00004141"/>
    </source>
</evidence>
<dbReference type="Gene3D" id="3.30.465.10">
    <property type="match status" value="1"/>
</dbReference>
<keyword evidence="3" id="KW-0677">Repeat</keyword>
<feature type="transmembrane region" description="Helical" evidence="9">
    <location>
        <begin position="98"/>
        <end position="119"/>
    </location>
</feature>
<dbReference type="OrthoDB" id="9797674at2"/>
<comment type="subcellular location">
    <subcellularLocation>
        <location evidence="1">Membrane</location>
        <topology evidence="1">Multi-pass membrane protein</topology>
    </subcellularLocation>
</comment>
<feature type="transmembrane region" description="Helical" evidence="9">
    <location>
        <begin position="55"/>
        <end position="78"/>
    </location>
</feature>
<evidence type="ECO:0000256" key="3">
    <source>
        <dbReference type="ARBA" id="ARBA00022737"/>
    </source>
</evidence>
<feature type="transmembrane region" description="Helical" evidence="9">
    <location>
        <begin position="6"/>
        <end position="26"/>
    </location>
</feature>
<proteinExistence type="predicted"/>
<evidence type="ECO:0000259" key="10">
    <source>
        <dbReference type="PROSITE" id="PS51371"/>
    </source>
</evidence>